<evidence type="ECO:0000313" key="2">
    <source>
        <dbReference type="Proteomes" id="UP000032142"/>
    </source>
</evidence>
<proteinExistence type="predicted"/>
<comment type="caution">
    <text evidence="1">The sequence shown here is derived from an EMBL/GenBank/DDBJ whole genome shotgun (WGS) entry which is preliminary data.</text>
</comment>
<organism evidence="1 2">
    <name type="scientific">Gossypium arboreum</name>
    <name type="common">Tree cotton</name>
    <name type="synonym">Gossypium nanking</name>
    <dbReference type="NCBI Taxonomy" id="29729"/>
    <lineage>
        <taxon>Eukaryota</taxon>
        <taxon>Viridiplantae</taxon>
        <taxon>Streptophyta</taxon>
        <taxon>Embryophyta</taxon>
        <taxon>Tracheophyta</taxon>
        <taxon>Spermatophyta</taxon>
        <taxon>Magnoliopsida</taxon>
        <taxon>eudicotyledons</taxon>
        <taxon>Gunneridae</taxon>
        <taxon>Pentapetalae</taxon>
        <taxon>rosids</taxon>
        <taxon>malvids</taxon>
        <taxon>Malvales</taxon>
        <taxon>Malvaceae</taxon>
        <taxon>Malvoideae</taxon>
        <taxon>Gossypium</taxon>
    </lineage>
</organism>
<reference evidence="2" key="1">
    <citation type="submission" date="2014-09" db="EMBL/GenBank/DDBJ databases">
        <authorList>
            <person name="Mudge J."/>
            <person name="Ramaraj T."/>
            <person name="Lindquist I.E."/>
            <person name="Bharti A.K."/>
            <person name="Sundararajan A."/>
            <person name="Cameron C.T."/>
            <person name="Woodward J.E."/>
            <person name="May G.D."/>
            <person name="Brubaker C."/>
            <person name="Broadhvest J."/>
            <person name="Wilkins T.A."/>
        </authorList>
    </citation>
    <scope>NUCLEOTIDE SEQUENCE</scope>
    <source>
        <strain evidence="2">cv. AKA8401</strain>
    </source>
</reference>
<dbReference type="EMBL" id="JRRC01035694">
    <property type="protein sequence ID" value="KHF98310.1"/>
    <property type="molecule type" value="Genomic_DNA"/>
</dbReference>
<gene>
    <name evidence="1" type="ORF">F383_37530</name>
</gene>
<name>A0A0B0MHF4_GOSAR</name>
<protein>
    <submittedName>
        <fullName evidence="1">Uncharacterized protein</fullName>
    </submittedName>
</protein>
<evidence type="ECO:0000313" key="1">
    <source>
        <dbReference type="EMBL" id="KHF98310.1"/>
    </source>
</evidence>
<dbReference type="Proteomes" id="UP000032142">
    <property type="component" value="Unassembled WGS sequence"/>
</dbReference>
<accession>A0A0B0MHF4</accession>
<dbReference type="AlphaFoldDB" id="A0A0B0MHF4"/>
<sequence>MILNGLTGILRNELIMKMYIQFRYIRIIYEIWQ</sequence>
<keyword evidence="2" id="KW-1185">Reference proteome</keyword>